<evidence type="ECO:0000256" key="6">
    <source>
        <dbReference type="ARBA" id="ARBA00022842"/>
    </source>
</evidence>
<dbReference type="EC" id="4.1.1.31" evidence="4 10"/>
<dbReference type="Pfam" id="PF00311">
    <property type="entry name" value="PEPcase"/>
    <property type="match status" value="1"/>
</dbReference>
<feature type="active site" evidence="10 12">
    <location>
        <position position="540"/>
    </location>
</feature>
<comment type="similarity">
    <text evidence="3 10">Belongs to the PEPCase type 1 family.</text>
</comment>
<comment type="cofactor">
    <cofactor evidence="1 10">
        <name>Mg(2+)</name>
        <dbReference type="ChEBI" id="CHEBI:18420"/>
    </cofactor>
</comment>
<evidence type="ECO:0000256" key="5">
    <source>
        <dbReference type="ARBA" id="ARBA00022419"/>
    </source>
</evidence>
<keyword evidence="14" id="KW-1185">Reference proteome</keyword>
<dbReference type="Gene3D" id="1.20.1440.90">
    <property type="entry name" value="Phosphoenolpyruvate/pyruvate domain"/>
    <property type="match status" value="1"/>
</dbReference>
<comment type="function">
    <text evidence="2 10">Forms oxaloacetate, a four-carbon dicarboxylic acid source for the tricarboxylic acid cycle.</text>
</comment>
<gene>
    <name evidence="10 13" type="primary">ppc</name>
    <name evidence="13" type="ORF">ABS311_04775</name>
</gene>
<keyword evidence="8 10" id="KW-0120">Carbon dioxide fixation</keyword>
<evidence type="ECO:0000256" key="3">
    <source>
        <dbReference type="ARBA" id="ARBA00008346"/>
    </source>
</evidence>
<evidence type="ECO:0000256" key="1">
    <source>
        <dbReference type="ARBA" id="ARBA00001946"/>
    </source>
</evidence>
<dbReference type="InterPro" id="IPR018129">
    <property type="entry name" value="PEP_COase_Lys_AS"/>
</dbReference>
<evidence type="ECO:0000313" key="13">
    <source>
        <dbReference type="EMBL" id="MER2491192.1"/>
    </source>
</evidence>
<dbReference type="InterPro" id="IPR021135">
    <property type="entry name" value="PEP_COase"/>
</dbReference>
<dbReference type="EMBL" id="JBELOE010000093">
    <property type="protein sequence ID" value="MER2491192.1"/>
    <property type="molecule type" value="Genomic_DNA"/>
</dbReference>
<dbReference type="PROSITE" id="PS00781">
    <property type="entry name" value="PEPCASE_1"/>
    <property type="match status" value="1"/>
</dbReference>
<keyword evidence="6 10" id="KW-0460">Magnesium</keyword>
<comment type="catalytic activity">
    <reaction evidence="9 10">
        <text>oxaloacetate + phosphate = phosphoenolpyruvate + hydrogencarbonate</text>
        <dbReference type="Rhea" id="RHEA:28370"/>
        <dbReference type="ChEBI" id="CHEBI:16452"/>
        <dbReference type="ChEBI" id="CHEBI:17544"/>
        <dbReference type="ChEBI" id="CHEBI:43474"/>
        <dbReference type="ChEBI" id="CHEBI:58702"/>
        <dbReference type="EC" id="4.1.1.31"/>
    </reaction>
</comment>
<dbReference type="NCBIfam" id="NF000584">
    <property type="entry name" value="PRK00009.1"/>
    <property type="match status" value="1"/>
</dbReference>
<name>A0ABV1RE59_9ALTE</name>
<dbReference type="PANTHER" id="PTHR30523">
    <property type="entry name" value="PHOSPHOENOLPYRUVATE CARBOXYLASE"/>
    <property type="match status" value="1"/>
</dbReference>
<evidence type="ECO:0000256" key="10">
    <source>
        <dbReference type="HAMAP-Rule" id="MF_00595"/>
    </source>
</evidence>
<evidence type="ECO:0000256" key="8">
    <source>
        <dbReference type="ARBA" id="ARBA00023300"/>
    </source>
</evidence>
<dbReference type="RefSeq" id="WP_350400866.1">
    <property type="nucleotide sequence ID" value="NZ_JBELOE010000093.1"/>
</dbReference>
<protein>
    <recommendedName>
        <fullName evidence="5 10">Phosphoenolpyruvate carboxylase</fullName>
        <shortName evidence="10">PEPC</shortName>
        <shortName evidence="10">PEPCase</shortName>
        <ecNumber evidence="4 10">4.1.1.31</ecNumber>
    </recommendedName>
</protein>
<dbReference type="PANTHER" id="PTHR30523:SF6">
    <property type="entry name" value="PHOSPHOENOLPYRUVATE CARBOXYLASE"/>
    <property type="match status" value="1"/>
</dbReference>
<evidence type="ECO:0000313" key="14">
    <source>
        <dbReference type="Proteomes" id="UP001467690"/>
    </source>
</evidence>
<organism evidence="13 14">
    <name type="scientific">Catenovulum sediminis</name>
    <dbReference type="NCBI Taxonomy" id="1740262"/>
    <lineage>
        <taxon>Bacteria</taxon>
        <taxon>Pseudomonadati</taxon>
        <taxon>Pseudomonadota</taxon>
        <taxon>Gammaproteobacteria</taxon>
        <taxon>Alteromonadales</taxon>
        <taxon>Alteromonadaceae</taxon>
        <taxon>Catenovulum</taxon>
    </lineage>
</organism>
<evidence type="ECO:0000256" key="2">
    <source>
        <dbReference type="ARBA" id="ARBA00003670"/>
    </source>
</evidence>
<dbReference type="GO" id="GO:0008964">
    <property type="term" value="F:phosphoenolpyruvate carboxylase activity"/>
    <property type="evidence" value="ECO:0007669"/>
    <property type="project" value="UniProtKB-EC"/>
</dbReference>
<proteinExistence type="inferred from homology"/>
<feature type="active site" evidence="10 11">
    <location>
        <position position="134"/>
    </location>
</feature>
<dbReference type="HAMAP" id="MF_00595">
    <property type="entry name" value="PEPcase_type1"/>
    <property type="match status" value="1"/>
</dbReference>
<dbReference type="PRINTS" id="PR00150">
    <property type="entry name" value="PEPCARBXLASE"/>
</dbReference>
<evidence type="ECO:0000256" key="9">
    <source>
        <dbReference type="ARBA" id="ARBA00048995"/>
    </source>
</evidence>
<reference evidence="13 14" key="1">
    <citation type="submission" date="2024-06" db="EMBL/GenBank/DDBJ databases">
        <authorList>
            <person name="Chen R.Y."/>
        </authorList>
    </citation>
    <scope>NUCLEOTIDE SEQUENCE [LARGE SCALE GENOMIC DNA]</scope>
    <source>
        <strain evidence="13 14">D2</strain>
    </source>
</reference>
<comment type="caution">
    <text evidence="13">The sequence shown here is derived from an EMBL/GenBank/DDBJ whole genome shotgun (WGS) entry which is preliminary data.</text>
</comment>
<keyword evidence="7 10" id="KW-0456">Lyase</keyword>
<evidence type="ECO:0000256" key="4">
    <source>
        <dbReference type="ARBA" id="ARBA00012305"/>
    </source>
</evidence>
<evidence type="ECO:0000256" key="11">
    <source>
        <dbReference type="PROSITE-ProRule" id="PRU10111"/>
    </source>
</evidence>
<dbReference type="Proteomes" id="UP001467690">
    <property type="component" value="Unassembled WGS sequence"/>
</dbReference>
<dbReference type="SUPFAM" id="SSF51621">
    <property type="entry name" value="Phosphoenolpyruvate/pyruvate domain"/>
    <property type="match status" value="1"/>
</dbReference>
<dbReference type="PROSITE" id="PS00393">
    <property type="entry name" value="PEPCASE_2"/>
    <property type="match status" value="1"/>
</dbReference>
<sequence>MQKGIDDSLLETVRYLGTELGQIIQQHLGDEWLEKIETVRKQGRKSYSGEKQATESLQKLFSEMSDQSLLTVGRAFSQFLNLANLAEQEHTVANLNEQDPVADFLSKIKSVEHCEMSLEEAIEKLSIELVLTAHPTEVTRRTLIYKYSRLAECLSELHNESLSDANRAQVERRIAELISQAWHTDEIRAARPTPVDEAQWGFSVIENSLWQAVPDFIRKLNDQLKNEFDIELPLNSTPIRFGSWMGGDRDGNPFVTSKVTEEVLLLARKRAAVLFLDDISTLYVELSMAQCDEQLREKVGADEREPYRAILGQLKSKLQATVEGIEAYLEGDSYKENSWIQKQEELIEPLELCYQSLVNCGMRGIANGQLLDSVRRAHCFGVNLLKLDIRQDSDRHDQVFSEITRYLGLGDYSNWSEQDKQAFLLRELASKRPLIPRVWEPSAEVQEVLDTCKVVAKQSEQALGIYIISMARAPSDVLEVHLLLQESGIKWPMPVAPLFETLDDLNNAFDSMSRLLDIEWYRGFIKNHQYVMIGYSDSAKDAGALAAGWAQYQAQEALVELAQKHQVELTLFHGRGGTIGRGGLPAHGAILSQPPGSCLGGLRVTEQGETIRYKFGTEPLAQRSFGLYASAILEALMLPPPAPKDQWRDVMTEMANDARDNYRAVVRHDENFVAYFRSATPELELSKLPLGSRPSKRKPNGGVESLRAIPWIFAWAQNRLVLPAWLGVMKAFKVSLENGNEPTIKEMMKEWPFFASRLSMLEMVFMKANPQMAAIYDEVLVPKELKYFGQNLRDELMESQALLLQILEQKEVMEKDPSGKESMQIRANYLEPLHLMQVELLKRAREAGDETLNHNLERALMVSIAGVATGLRNTG</sequence>
<dbReference type="InterPro" id="IPR015813">
    <property type="entry name" value="Pyrv/PenolPyrv_kinase-like_dom"/>
</dbReference>
<comment type="subunit">
    <text evidence="10">Homotetramer.</text>
</comment>
<accession>A0ABV1RE59</accession>
<evidence type="ECO:0000256" key="7">
    <source>
        <dbReference type="ARBA" id="ARBA00023239"/>
    </source>
</evidence>
<dbReference type="InterPro" id="IPR022805">
    <property type="entry name" value="PEP_COase_bac/pln-type"/>
</dbReference>
<evidence type="ECO:0000256" key="12">
    <source>
        <dbReference type="PROSITE-ProRule" id="PRU10112"/>
    </source>
</evidence>
<dbReference type="InterPro" id="IPR033129">
    <property type="entry name" value="PEPCASE_His_AS"/>
</dbReference>